<dbReference type="InterPro" id="IPR013217">
    <property type="entry name" value="Methyltransf_12"/>
</dbReference>
<reference evidence="2 3" key="1">
    <citation type="journal article" date="2019" name="Int. J. Syst. Evol. Microbiol.">
        <title>The Global Catalogue of Microorganisms (GCM) 10K type strain sequencing project: providing services to taxonomists for standard genome sequencing and annotation.</title>
        <authorList>
            <consortium name="The Broad Institute Genomics Platform"/>
            <consortium name="The Broad Institute Genome Sequencing Center for Infectious Disease"/>
            <person name="Wu L."/>
            <person name="Ma J."/>
        </authorList>
    </citation>
    <scope>NUCLEOTIDE SEQUENCE [LARGE SCALE GENOMIC DNA]</scope>
    <source>
        <strain evidence="2 3">JCM 16240</strain>
    </source>
</reference>
<proteinExistence type="predicted"/>
<protein>
    <recommendedName>
        <fullName evidence="1">Methyltransferase type 12 domain-containing protein</fullName>
    </recommendedName>
</protein>
<dbReference type="PANTHER" id="PTHR43861:SF1">
    <property type="entry name" value="TRANS-ACONITATE 2-METHYLTRANSFERASE"/>
    <property type="match status" value="1"/>
</dbReference>
<sequence length="536" mass="57310">MNPAGAPDGRGHDQPGGMIAAPRVAGAFSPTTPTLVFVHGWGFESGFWDVLRARLRAWPQHALERGYFSSLPENDALPGGPFVVIGHSFGCMRMLARFSPPAGALPRAWVAINGFARFCAGSDFPQGVDRRILRRMASRLRASPAAVVDEFRRRCGAGPAGACPCPPTLVRDLRTMQELDLRDRLPGPEAPWLALSGAEDPIVPASMAGEALPGKPIDWLAGGGHLLPLQAPDWCAERIAGFLERNGLAPPAAARAFSPAAAPAASGRLVGTERPSGVGARFGAAAARYDRHAEVQREVAARLAARIGMLELPERPRILEIGCGTGCLTRLLGERFAEADWTVTDLSPGMVDRARSRLRLGGTVRYRVMDGEHPALAEDAGRYDLICSSMVLQWFADPAGGLARLAALLAPGGHLAVALPVHGTLAEWDRAHEVLGLRSRMIRFPQPGALRLRRSELAGRVGLERIVAECGGAAAFLRGLKGIGATAPRPGTRPLPLQLLRRVCAEFDRTGARCSYRIAFGLWRRTGVPMEGRTSA</sequence>
<accession>A0ABN0TIN3</accession>
<dbReference type="CDD" id="cd02440">
    <property type="entry name" value="AdoMet_MTases"/>
    <property type="match status" value="1"/>
</dbReference>
<dbReference type="RefSeq" id="WP_343820313.1">
    <property type="nucleotide sequence ID" value="NZ_BAAAFN010000008.1"/>
</dbReference>
<name>A0ABN0TIN3_9BURK</name>
<dbReference type="Gene3D" id="3.40.50.1820">
    <property type="entry name" value="alpha/beta hydrolase"/>
    <property type="match status" value="1"/>
</dbReference>
<gene>
    <name evidence="2" type="ORF">GCM10009125_09670</name>
</gene>
<keyword evidence="3" id="KW-1185">Reference proteome</keyword>
<dbReference type="Pfam" id="PF08242">
    <property type="entry name" value="Methyltransf_12"/>
    <property type="match status" value="1"/>
</dbReference>
<comment type="caution">
    <text evidence="2">The sequence shown here is derived from an EMBL/GenBank/DDBJ whole genome shotgun (WGS) entry which is preliminary data.</text>
</comment>
<dbReference type="EMBL" id="BAAAFN010000008">
    <property type="protein sequence ID" value="GAA0222690.1"/>
    <property type="molecule type" value="Genomic_DNA"/>
</dbReference>
<dbReference type="InterPro" id="IPR029058">
    <property type="entry name" value="AB_hydrolase_fold"/>
</dbReference>
<organism evidence="2 3">
    <name type="scientific">Castellaniella daejeonensis</name>
    <dbReference type="NCBI Taxonomy" id="659013"/>
    <lineage>
        <taxon>Bacteria</taxon>
        <taxon>Pseudomonadati</taxon>
        <taxon>Pseudomonadota</taxon>
        <taxon>Betaproteobacteria</taxon>
        <taxon>Burkholderiales</taxon>
        <taxon>Alcaligenaceae</taxon>
        <taxon>Castellaniella</taxon>
    </lineage>
</organism>
<dbReference type="Proteomes" id="UP001501176">
    <property type="component" value="Unassembled WGS sequence"/>
</dbReference>
<dbReference type="SUPFAM" id="SSF53474">
    <property type="entry name" value="alpha/beta-Hydrolases"/>
    <property type="match status" value="1"/>
</dbReference>
<dbReference type="SUPFAM" id="SSF53335">
    <property type="entry name" value="S-adenosyl-L-methionine-dependent methyltransferases"/>
    <property type="match status" value="1"/>
</dbReference>
<feature type="domain" description="Methyltransferase type 12" evidence="1">
    <location>
        <begin position="319"/>
        <end position="415"/>
    </location>
</feature>
<dbReference type="PANTHER" id="PTHR43861">
    <property type="entry name" value="TRANS-ACONITATE 2-METHYLTRANSFERASE-RELATED"/>
    <property type="match status" value="1"/>
</dbReference>
<evidence type="ECO:0000259" key="1">
    <source>
        <dbReference type="Pfam" id="PF08242"/>
    </source>
</evidence>
<dbReference type="InterPro" id="IPR029063">
    <property type="entry name" value="SAM-dependent_MTases_sf"/>
</dbReference>
<evidence type="ECO:0000313" key="3">
    <source>
        <dbReference type="Proteomes" id="UP001501176"/>
    </source>
</evidence>
<dbReference type="Gene3D" id="3.40.50.150">
    <property type="entry name" value="Vaccinia Virus protein VP39"/>
    <property type="match status" value="1"/>
</dbReference>
<evidence type="ECO:0000313" key="2">
    <source>
        <dbReference type="EMBL" id="GAA0222690.1"/>
    </source>
</evidence>